<keyword evidence="5 8" id="KW-1133">Transmembrane helix</keyword>
<evidence type="ECO:0000256" key="8">
    <source>
        <dbReference type="SAM" id="Phobius"/>
    </source>
</evidence>
<feature type="compositionally biased region" description="Basic and acidic residues" evidence="7">
    <location>
        <begin position="209"/>
        <end position="224"/>
    </location>
</feature>
<dbReference type="GO" id="GO:0006813">
    <property type="term" value="P:potassium ion transport"/>
    <property type="evidence" value="ECO:0007669"/>
    <property type="project" value="InterPro"/>
</dbReference>
<dbReference type="SUPFAM" id="SSF116726">
    <property type="entry name" value="TrkA C-terminal domain-like"/>
    <property type="match status" value="2"/>
</dbReference>
<dbReference type="PATRIC" id="fig|1429043.3.peg.4192"/>
<dbReference type="GO" id="GO:0005886">
    <property type="term" value="C:plasma membrane"/>
    <property type="evidence" value="ECO:0007669"/>
    <property type="project" value="TreeGrafter"/>
</dbReference>
<dbReference type="PANTHER" id="PTHR43652:SF2">
    <property type="entry name" value="BASIC AMINO ACID ANTIPORTER YFCC-RELATED"/>
    <property type="match status" value="1"/>
</dbReference>
<dbReference type="FunCoup" id="A0A0D2JRH7">
    <property type="interactions" value="71"/>
</dbReference>
<feature type="region of interest" description="Disordered" evidence="7">
    <location>
        <begin position="209"/>
        <end position="230"/>
    </location>
</feature>
<feature type="transmembrane region" description="Helical" evidence="8">
    <location>
        <begin position="56"/>
        <end position="74"/>
    </location>
</feature>
<protein>
    <submittedName>
        <fullName evidence="10">Potassium transporter TrkA</fullName>
    </submittedName>
</protein>
<evidence type="ECO:0000256" key="1">
    <source>
        <dbReference type="ARBA" id="ARBA00004141"/>
    </source>
</evidence>
<evidence type="ECO:0000313" key="10">
    <source>
        <dbReference type="EMBL" id="KIX12080.1"/>
    </source>
</evidence>
<dbReference type="EMBL" id="AZAC01000034">
    <property type="protein sequence ID" value="KIX12080.1"/>
    <property type="molecule type" value="Genomic_DNA"/>
</dbReference>
<feature type="transmembrane region" description="Helical" evidence="8">
    <location>
        <begin position="185"/>
        <end position="205"/>
    </location>
</feature>
<reference evidence="10 11" key="1">
    <citation type="submission" date="2013-11" db="EMBL/GenBank/DDBJ databases">
        <title>Metagenomic analysis of a methanogenic consortium involved in long chain n-alkane degradation.</title>
        <authorList>
            <person name="Davidova I.A."/>
            <person name="Callaghan A.V."/>
            <person name="Wawrik B."/>
            <person name="Pruitt S."/>
            <person name="Marks C."/>
            <person name="Duncan K.E."/>
            <person name="Suflita J.M."/>
        </authorList>
    </citation>
    <scope>NUCLEOTIDE SEQUENCE [LARGE SCALE GENOMIC DNA]</scope>
    <source>
        <strain evidence="10 11">SPR</strain>
    </source>
</reference>
<dbReference type="Pfam" id="PF03600">
    <property type="entry name" value="CitMHS"/>
    <property type="match status" value="1"/>
</dbReference>
<comment type="subcellular location">
    <subcellularLocation>
        <location evidence="1">Membrane</location>
        <topology evidence="1">Multi-pass membrane protein</topology>
    </subcellularLocation>
</comment>
<name>A0A0D2JRH7_9BACT</name>
<evidence type="ECO:0000256" key="4">
    <source>
        <dbReference type="ARBA" id="ARBA00022737"/>
    </source>
</evidence>
<dbReference type="STRING" id="1429043.X474_19785"/>
<dbReference type="Pfam" id="PF02080">
    <property type="entry name" value="TrkA_C"/>
    <property type="match status" value="1"/>
</dbReference>
<dbReference type="GO" id="GO:0008324">
    <property type="term" value="F:monoatomic cation transmembrane transporter activity"/>
    <property type="evidence" value="ECO:0007669"/>
    <property type="project" value="InterPro"/>
</dbReference>
<feature type="transmembrane region" description="Helical" evidence="8">
    <location>
        <begin position="477"/>
        <end position="495"/>
    </location>
</feature>
<feature type="transmembrane region" description="Helical" evidence="8">
    <location>
        <begin position="447"/>
        <end position="465"/>
    </location>
</feature>
<feature type="transmembrane region" description="Helical" evidence="8">
    <location>
        <begin position="515"/>
        <end position="546"/>
    </location>
</feature>
<comment type="caution">
    <text evidence="10">The sequence shown here is derived from an EMBL/GenBank/DDBJ whole genome shotgun (WGS) entry which is preliminary data.</text>
</comment>
<sequence length="621" mass="67247">MVDTSLSTKLLMLAVVGLVVFLFIMEWVRVDVVAIAMMVLLPELGLLNAQDTFKGLSSNAVMAIIGVMIISYGLNRVGLVQKMLQPILGFVGKGKSRMVITFSSLIAVISSVMQNTGAAVLFLPAIRTVATQKLKVHLSRVLMPIGMAAILGGTLTMIGTSPLILLNDILPPGMAKFGFLELTPIGLAIVVAGIAFLSTLGMRLLDKPAKDAQPGEKQTGKETDQSPLVSYSSMDGPYEILVPPDMVWNHTPPTVSEIQQQFLVNVVAIKKKNGTLTLAPHPTTGLKNGFSLCVYGTLKNIGNFTDTYGLKRIEEPQAFKENLFNHSWAGVLEAVVSPRSDLLCKTIIDSSFGHKFGVTLLALHRGDKNLYQNLGEKPLKAGDILLLHGTWKHLQDLFKLLRGLHTITQFEKEYHRPEKANAALFCFVVSLILMLISSFWFQKLPYNPIPLSICLMAGAVGMMLLKVISVNEAYHAVDWRTVFLLSGLIPLGMAVDQTGTAQWIAKGIVEGLGSFMSPLVLLFVLAGLSCAFTLVISNVGACTLLVPLGISLANHVGIDPRVAAIVVGLGVSNSFILPTHQVNALYMGPGEYVTRDYLKIGGILSVIYIAVLVVMAYLFYM</sequence>
<dbReference type="InterPro" id="IPR006037">
    <property type="entry name" value="RCK_C"/>
</dbReference>
<keyword evidence="11" id="KW-1185">Reference proteome</keyword>
<proteinExistence type="predicted"/>
<dbReference type="PANTHER" id="PTHR43652">
    <property type="entry name" value="BASIC AMINO ACID ANTIPORTER YFCC-RELATED"/>
    <property type="match status" value="1"/>
</dbReference>
<organism evidence="10 11">
    <name type="scientific">Dethiosulfatarculus sandiegensis</name>
    <dbReference type="NCBI Taxonomy" id="1429043"/>
    <lineage>
        <taxon>Bacteria</taxon>
        <taxon>Pseudomonadati</taxon>
        <taxon>Thermodesulfobacteriota</taxon>
        <taxon>Desulfarculia</taxon>
        <taxon>Desulfarculales</taxon>
        <taxon>Desulfarculaceae</taxon>
        <taxon>Dethiosulfatarculus</taxon>
    </lineage>
</organism>
<evidence type="ECO:0000256" key="5">
    <source>
        <dbReference type="ARBA" id="ARBA00022989"/>
    </source>
</evidence>
<dbReference type="InterPro" id="IPR036721">
    <property type="entry name" value="RCK_C_sf"/>
</dbReference>
<dbReference type="AlphaFoldDB" id="A0A0D2JRH7"/>
<dbReference type="Proteomes" id="UP000032233">
    <property type="component" value="Unassembled WGS sequence"/>
</dbReference>
<feature type="transmembrane region" description="Helical" evidence="8">
    <location>
        <begin position="558"/>
        <end position="577"/>
    </location>
</feature>
<keyword evidence="4" id="KW-0677">Repeat</keyword>
<keyword evidence="6 8" id="KW-0472">Membrane</keyword>
<dbReference type="PROSITE" id="PS51202">
    <property type="entry name" value="RCK_C"/>
    <property type="match status" value="1"/>
</dbReference>
<feature type="domain" description="RCK C-terminal" evidence="9">
    <location>
        <begin position="318"/>
        <end position="403"/>
    </location>
</feature>
<dbReference type="Gene3D" id="3.30.70.1450">
    <property type="entry name" value="Regulator of K+ conductance, C-terminal domain"/>
    <property type="match status" value="1"/>
</dbReference>
<keyword evidence="3 8" id="KW-0812">Transmembrane</keyword>
<evidence type="ECO:0000256" key="6">
    <source>
        <dbReference type="ARBA" id="ARBA00023136"/>
    </source>
</evidence>
<feature type="transmembrane region" description="Helical" evidence="8">
    <location>
        <begin position="597"/>
        <end position="620"/>
    </location>
</feature>
<evidence type="ECO:0000256" key="2">
    <source>
        <dbReference type="ARBA" id="ARBA00022448"/>
    </source>
</evidence>
<dbReference type="InterPro" id="IPR004680">
    <property type="entry name" value="Cit_transptr-like_dom"/>
</dbReference>
<keyword evidence="2" id="KW-0813">Transport</keyword>
<accession>A0A0D2JRH7</accession>
<evidence type="ECO:0000259" key="9">
    <source>
        <dbReference type="PROSITE" id="PS51202"/>
    </source>
</evidence>
<feature type="transmembrane region" description="Helical" evidence="8">
    <location>
        <begin position="141"/>
        <end position="165"/>
    </location>
</feature>
<dbReference type="InParanoid" id="A0A0D2JRH7"/>
<dbReference type="InterPro" id="IPR051679">
    <property type="entry name" value="DASS-Related_Transporters"/>
</dbReference>
<evidence type="ECO:0000256" key="3">
    <source>
        <dbReference type="ARBA" id="ARBA00022692"/>
    </source>
</evidence>
<evidence type="ECO:0000256" key="7">
    <source>
        <dbReference type="SAM" id="MobiDB-lite"/>
    </source>
</evidence>
<feature type="transmembrane region" description="Helical" evidence="8">
    <location>
        <begin position="6"/>
        <end position="25"/>
    </location>
</feature>
<evidence type="ECO:0000313" key="11">
    <source>
        <dbReference type="Proteomes" id="UP000032233"/>
    </source>
</evidence>
<gene>
    <name evidence="10" type="ORF">X474_19785</name>
</gene>
<feature type="transmembrane region" description="Helical" evidence="8">
    <location>
        <begin position="422"/>
        <end position="441"/>
    </location>
</feature>